<dbReference type="PANTHER" id="PTHR34975:SF2">
    <property type="entry name" value="SPORE GERMINATION PROTEIN A2"/>
    <property type="match status" value="1"/>
</dbReference>
<evidence type="ECO:0000256" key="2">
    <source>
        <dbReference type="ARBA" id="ARBA00007998"/>
    </source>
</evidence>
<feature type="transmembrane region" description="Helical" evidence="8">
    <location>
        <begin position="143"/>
        <end position="165"/>
    </location>
</feature>
<dbReference type="EMBL" id="PEDM01000032">
    <property type="protein sequence ID" value="PIC04072.1"/>
    <property type="molecule type" value="Genomic_DNA"/>
</dbReference>
<keyword evidence="3" id="KW-0813">Transport</keyword>
<gene>
    <name evidence="9" type="ORF">CS060_11765</name>
</gene>
<evidence type="ECO:0000256" key="5">
    <source>
        <dbReference type="ARBA" id="ARBA00022692"/>
    </source>
</evidence>
<evidence type="ECO:0000256" key="4">
    <source>
        <dbReference type="ARBA" id="ARBA00022544"/>
    </source>
</evidence>
<sequence>MERACISARQLFMLAILFEHGSAMVIPLGVDAKQDVWLAILCGMVLGGGLLFVYYRLFTYYPRLPLTSYSQRIVGSFFGRVLGIIYVLYFLYIAARVLRDFGELLLTFAYPETPLFILNAVMMLTVMYAVYKGIEVIARASQLFFFSLYWILILGFVLIIIAGAVDLHRLQPILEEGWGPIFHVVFTQTLYVPFGEMIVFTMIFPYLQKQEKVMKAGFLALLLSGINLAMIMGMNVAVLGADMVSRSTFPLLNTIQEIRVANFLERLDVLFMIALIVGGFFKVVVFFYAGVIGAADLFQIKEYQRLVYPLGISVLFLSIAIASNFAEHIKEGLQIVTIYMHIPLQIVIPVLLLLIAMLRQGKRGRKPQGAREQRTP</sequence>
<dbReference type="RefSeq" id="WP_035046819.1">
    <property type="nucleotide sequence ID" value="NZ_PEDM01000032.1"/>
</dbReference>
<keyword evidence="7 8" id="KW-0472">Membrane</keyword>
<accession>A0A2G5RN13</accession>
<evidence type="ECO:0000256" key="8">
    <source>
        <dbReference type="SAM" id="Phobius"/>
    </source>
</evidence>
<keyword evidence="6 8" id="KW-1133">Transmembrane helix</keyword>
<proteinExistence type="inferred from homology"/>
<dbReference type="Proteomes" id="UP000230559">
    <property type="component" value="Unassembled WGS sequence"/>
</dbReference>
<comment type="caution">
    <text evidence="9">The sequence shown here is derived from an EMBL/GenBank/DDBJ whole genome shotgun (WGS) entry which is preliminary data.</text>
</comment>
<feature type="transmembrane region" description="Helical" evidence="8">
    <location>
        <begin position="306"/>
        <end position="326"/>
    </location>
</feature>
<dbReference type="GO" id="GO:0016020">
    <property type="term" value="C:membrane"/>
    <property type="evidence" value="ECO:0007669"/>
    <property type="project" value="UniProtKB-SubCell"/>
</dbReference>
<protein>
    <submittedName>
        <fullName evidence="9">Spore gernimation protein KB</fullName>
    </submittedName>
</protein>
<feature type="transmembrane region" description="Helical" evidence="8">
    <location>
        <begin position="77"/>
        <end position="95"/>
    </location>
</feature>
<dbReference type="NCBIfam" id="TIGR00912">
    <property type="entry name" value="2A0309"/>
    <property type="match status" value="1"/>
</dbReference>
<feature type="transmembrane region" description="Helical" evidence="8">
    <location>
        <begin position="338"/>
        <end position="358"/>
    </location>
</feature>
<dbReference type="InterPro" id="IPR004761">
    <property type="entry name" value="Spore_GerAB"/>
</dbReference>
<feature type="transmembrane region" description="Helical" evidence="8">
    <location>
        <begin position="219"/>
        <end position="241"/>
    </location>
</feature>
<organism evidence="9 10">
    <name type="scientific">Anoxybacillus flavithermus</name>
    <dbReference type="NCBI Taxonomy" id="33934"/>
    <lineage>
        <taxon>Bacteria</taxon>
        <taxon>Bacillati</taxon>
        <taxon>Bacillota</taxon>
        <taxon>Bacilli</taxon>
        <taxon>Bacillales</taxon>
        <taxon>Anoxybacillaceae</taxon>
        <taxon>Anoxybacillus</taxon>
    </lineage>
</organism>
<evidence type="ECO:0000313" key="9">
    <source>
        <dbReference type="EMBL" id="PIC04072.1"/>
    </source>
</evidence>
<evidence type="ECO:0000256" key="3">
    <source>
        <dbReference type="ARBA" id="ARBA00022448"/>
    </source>
</evidence>
<dbReference type="Pfam" id="PF03845">
    <property type="entry name" value="Spore_permease"/>
    <property type="match status" value="1"/>
</dbReference>
<comment type="similarity">
    <text evidence="2">Belongs to the amino acid-polyamine-organocation (APC) superfamily. Spore germination protein (SGP) (TC 2.A.3.9) family.</text>
</comment>
<feature type="transmembrane region" description="Helical" evidence="8">
    <location>
        <begin position="269"/>
        <end position="294"/>
    </location>
</feature>
<dbReference type="PANTHER" id="PTHR34975">
    <property type="entry name" value="SPORE GERMINATION PROTEIN A2"/>
    <property type="match status" value="1"/>
</dbReference>
<evidence type="ECO:0000256" key="6">
    <source>
        <dbReference type="ARBA" id="ARBA00022989"/>
    </source>
</evidence>
<keyword evidence="5 8" id="KW-0812">Transmembrane</keyword>
<feature type="transmembrane region" description="Helical" evidence="8">
    <location>
        <begin position="185"/>
        <end position="207"/>
    </location>
</feature>
<feature type="transmembrane region" description="Helical" evidence="8">
    <location>
        <begin position="12"/>
        <end position="30"/>
    </location>
</feature>
<dbReference type="GO" id="GO:0009847">
    <property type="term" value="P:spore germination"/>
    <property type="evidence" value="ECO:0007669"/>
    <property type="project" value="InterPro"/>
</dbReference>
<name>A0A2G5RN13_9BACL</name>
<dbReference type="AlphaFoldDB" id="A0A2G5RN13"/>
<evidence type="ECO:0000256" key="7">
    <source>
        <dbReference type="ARBA" id="ARBA00023136"/>
    </source>
</evidence>
<feature type="transmembrane region" description="Helical" evidence="8">
    <location>
        <begin position="115"/>
        <end position="131"/>
    </location>
</feature>
<reference evidence="9 10" key="1">
    <citation type="submission" date="2017-10" db="EMBL/GenBank/DDBJ databases">
        <title>Draft genome sequence of Anoxybacillus flavithermus KU2-6-11 from caldera Uzon (Russia:Kamchtka).</title>
        <authorList>
            <person name="Korzhuk A.V."/>
            <person name="Rozanov A.S."/>
            <person name="Bryanskaya A.V."/>
            <person name="Peltek S.E."/>
        </authorList>
    </citation>
    <scope>NUCLEOTIDE SEQUENCE [LARGE SCALE GENOMIC DNA]</scope>
    <source>
        <strain evidence="9 10">KU2-6_11</strain>
    </source>
</reference>
<feature type="transmembrane region" description="Helical" evidence="8">
    <location>
        <begin position="36"/>
        <end position="57"/>
    </location>
</feature>
<evidence type="ECO:0000256" key="1">
    <source>
        <dbReference type="ARBA" id="ARBA00004141"/>
    </source>
</evidence>
<keyword evidence="4" id="KW-0309">Germination</keyword>
<evidence type="ECO:0000313" key="10">
    <source>
        <dbReference type="Proteomes" id="UP000230559"/>
    </source>
</evidence>
<comment type="subcellular location">
    <subcellularLocation>
        <location evidence="1">Membrane</location>
        <topology evidence="1">Multi-pass membrane protein</topology>
    </subcellularLocation>
</comment>